<feature type="region of interest" description="Disordered" evidence="2">
    <location>
        <begin position="134"/>
        <end position="167"/>
    </location>
</feature>
<reference evidence="5" key="1">
    <citation type="submission" date="2023-07" db="EMBL/GenBank/DDBJ databases">
        <title>30 novel species of actinomycetes from the DSMZ collection.</title>
        <authorList>
            <person name="Nouioui I."/>
        </authorList>
    </citation>
    <scope>NUCLEOTIDE SEQUENCE [LARGE SCALE GENOMIC DNA]</scope>
    <source>
        <strain evidence="5">DSM 41640</strain>
    </source>
</reference>
<gene>
    <name evidence="4" type="ORF">RNB18_34935</name>
</gene>
<proteinExistence type="predicted"/>
<dbReference type="RefSeq" id="WP_311718246.1">
    <property type="nucleotide sequence ID" value="NZ_JAVREZ010000015.1"/>
</dbReference>
<evidence type="ECO:0000313" key="4">
    <source>
        <dbReference type="EMBL" id="MDT0485317.1"/>
    </source>
</evidence>
<dbReference type="Proteomes" id="UP001183824">
    <property type="component" value="Unassembled WGS sequence"/>
</dbReference>
<name>A0ABU2VIA0_9ACTN</name>
<dbReference type="InterPro" id="IPR055370">
    <property type="entry name" value="Lsr2_DNA-bd"/>
</dbReference>
<keyword evidence="5" id="KW-1185">Reference proteome</keyword>
<dbReference type="Pfam" id="PF23359">
    <property type="entry name" value="Lsr2_DNA-bd"/>
    <property type="match status" value="1"/>
</dbReference>
<organism evidence="4 5">
    <name type="scientific">Streptomyces doebereineriae</name>
    <dbReference type="NCBI Taxonomy" id="3075528"/>
    <lineage>
        <taxon>Bacteria</taxon>
        <taxon>Bacillati</taxon>
        <taxon>Actinomycetota</taxon>
        <taxon>Actinomycetes</taxon>
        <taxon>Kitasatosporales</taxon>
        <taxon>Streptomycetaceae</taxon>
        <taxon>Streptomyces</taxon>
    </lineage>
</organism>
<comment type="caution">
    <text evidence="4">The sequence shown here is derived from an EMBL/GenBank/DDBJ whole genome shotgun (WGS) entry which is preliminary data.</text>
</comment>
<evidence type="ECO:0000259" key="3">
    <source>
        <dbReference type="Pfam" id="PF23359"/>
    </source>
</evidence>
<sequence length="167" mass="18447">MADLPQSPLQSEPHDVNRQSRPHPGAATLKKLTEPESEPDTWRIAINEARGHDWYTFDGTLTDLLTDLLSGELHIPLFPPDILHEGATFTPSRRDDAAPLTPPASRSVDTNTIREWARATGYDVPDRGRIPAAIREAGSKPQNEETEVRFAAAPKPDRAACSPQARR</sequence>
<evidence type="ECO:0000256" key="1">
    <source>
        <dbReference type="ARBA" id="ARBA00023125"/>
    </source>
</evidence>
<dbReference type="Gene3D" id="4.10.320.10">
    <property type="entry name" value="E3-binding domain"/>
    <property type="match status" value="1"/>
</dbReference>
<keyword evidence="1" id="KW-0238">DNA-binding</keyword>
<dbReference type="EMBL" id="JAVREZ010000015">
    <property type="protein sequence ID" value="MDT0485317.1"/>
    <property type="molecule type" value="Genomic_DNA"/>
</dbReference>
<evidence type="ECO:0000313" key="5">
    <source>
        <dbReference type="Proteomes" id="UP001183824"/>
    </source>
</evidence>
<feature type="region of interest" description="Disordered" evidence="2">
    <location>
        <begin position="1"/>
        <end position="40"/>
    </location>
</feature>
<accession>A0ABU2VIA0</accession>
<protein>
    <submittedName>
        <fullName evidence="4">Histone-like nucleoid-structuring protein Lsr2</fullName>
    </submittedName>
</protein>
<evidence type="ECO:0000256" key="2">
    <source>
        <dbReference type="SAM" id="MobiDB-lite"/>
    </source>
</evidence>
<feature type="domain" description="Lsr2 DNA-binding" evidence="3">
    <location>
        <begin position="107"/>
        <end position="137"/>
    </location>
</feature>
<dbReference type="InterPro" id="IPR036625">
    <property type="entry name" value="E3-bd_dom_sf"/>
</dbReference>
<feature type="region of interest" description="Disordered" evidence="2">
    <location>
        <begin position="88"/>
        <end position="108"/>
    </location>
</feature>